<evidence type="ECO:0000313" key="5">
    <source>
        <dbReference type="EMBL" id="JAT93630.1"/>
    </source>
</evidence>
<evidence type="ECO:0000256" key="3">
    <source>
        <dbReference type="ARBA" id="ARBA00023242"/>
    </source>
</evidence>
<dbReference type="SMART" id="SM00674">
    <property type="entry name" value="CENPB"/>
    <property type="match status" value="1"/>
</dbReference>
<dbReference type="PANTHER" id="PTHR19303:SF73">
    <property type="entry name" value="PROTEIN PDC2"/>
    <property type="match status" value="1"/>
</dbReference>
<dbReference type="GO" id="GO:0005634">
    <property type="term" value="C:nucleus"/>
    <property type="evidence" value="ECO:0007669"/>
    <property type="project" value="UniProtKB-SubCell"/>
</dbReference>
<dbReference type="InterPro" id="IPR009057">
    <property type="entry name" value="Homeodomain-like_sf"/>
</dbReference>
<keyword evidence="3" id="KW-0539">Nucleus</keyword>
<dbReference type="Gene3D" id="1.10.10.60">
    <property type="entry name" value="Homeodomain-like"/>
    <property type="match status" value="2"/>
</dbReference>
<evidence type="ECO:0000256" key="1">
    <source>
        <dbReference type="ARBA" id="ARBA00004123"/>
    </source>
</evidence>
<dbReference type="SUPFAM" id="SSF46689">
    <property type="entry name" value="Homeodomain-like"/>
    <property type="match status" value="2"/>
</dbReference>
<evidence type="ECO:0000259" key="4">
    <source>
        <dbReference type="PROSITE" id="PS51253"/>
    </source>
</evidence>
<feature type="domain" description="HTH CENPB-type" evidence="4">
    <location>
        <begin position="65"/>
        <end position="136"/>
    </location>
</feature>
<evidence type="ECO:0000256" key="2">
    <source>
        <dbReference type="ARBA" id="ARBA00023125"/>
    </source>
</evidence>
<accession>A0A1E1X2X2</accession>
<dbReference type="AlphaFoldDB" id="A0A1E1X2X2"/>
<protein>
    <submittedName>
        <fullName evidence="5">Putative tigger transposable element</fullName>
    </submittedName>
</protein>
<dbReference type="Pfam" id="PF04218">
    <property type="entry name" value="CENP-B_N"/>
    <property type="match status" value="1"/>
</dbReference>
<dbReference type="GO" id="GO:0003677">
    <property type="term" value="F:DNA binding"/>
    <property type="evidence" value="ECO:0007669"/>
    <property type="project" value="UniProtKB-KW"/>
</dbReference>
<dbReference type="PROSITE" id="PS51253">
    <property type="entry name" value="HTH_CENPB"/>
    <property type="match status" value="1"/>
</dbReference>
<feature type="non-terminal residue" evidence="5">
    <location>
        <position position="503"/>
    </location>
</feature>
<name>A0A1E1X2X2_9ACAR</name>
<keyword evidence="2" id="KW-0238">DNA-binding</keyword>
<dbReference type="Pfam" id="PF03184">
    <property type="entry name" value="DDE_1"/>
    <property type="match status" value="1"/>
</dbReference>
<proteinExistence type="evidence at transcript level"/>
<dbReference type="PANTHER" id="PTHR19303">
    <property type="entry name" value="TRANSPOSON"/>
    <property type="match status" value="1"/>
</dbReference>
<organism evidence="5">
    <name type="scientific">Amblyomma aureolatum</name>
    <dbReference type="NCBI Taxonomy" id="187763"/>
    <lineage>
        <taxon>Eukaryota</taxon>
        <taxon>Metazoa</taxon>
        <taxon>Ecdysozoa</taxon>
        <taxon>Arthropoda</taxon>
        <taxon>Chelicerata</taxon>
        <taxon>Arachnida</taxon>
        <taxon>Acari</taxon>
        <taxon>Parasitiformes</taxon>
        <taxon>Ixodida</taxon>
        <taxon>Ixodoidea</taxon>
        <taxon>Ixodidae</taxon>
        <taxon>Amblyomminae</taxon>
        <taxon>Amblyomma</taxon>
    </lineage>
</organism>
<reference evidence="5" key="1">
    <citation type="journal article" date="2017" name="Front. Cell. Infect. Microbiol.">
        <title>The Distinct Transcriptional Response of the Midgut of Amblyomma sculptum and Amblyomma aureolatum Ticks to Rickettsia rickettsii Correlates to Their Differences in Susceptibility to Infection.</title>
        <authorList>
            <person name="Martins L.A."/>
            <person name="Galletti M.F.B.M."/>
            <person name="Ribeiro J.M."/>
            <person name="Fujita A."/>
            <person name="Costa F.B."/>
            <person name="Labruna M.B."/>
            <person name="Daffre S."/>
            <person name="Fogaca A.C."/>
        </authorList>
    </citation>
    <scope>NUCLEOTIDE SEQUENCE</scope>
</reference>
<dbReference type="Pfam" id="PF03221">
    <property type="entry name" value="HTH_Tnp_Tc5"/>
    <property type="match status" value="1"/>
</dbReference>
<dbReference type="InterPro" id="IPR050863">
    <property type="entry name" value="CenT-Element_Derived"/>
</dbReference>
<dbReference type="InterPro" id="IPR004875">
    <property type="entry name" value="DDE_SF_endonuclease_dom"/>
</dbReference>
<dbReference type="InterPro" id="IPR006600">
    <property type="entry name" value="HTH_CenpB_DNA-bd_dom"/>
</dbReference>
<dbReference type="EMBL" id="GFAC01005558">
    <property type="protein sequence ID" value="JAT93630.1"/>
    <property type="molecule type" value="mRNA"/>
</dbReference>
<dbReference type="InterPro" id="IPR007889">
    <property type="entry name" value="HTH_Psq"/>
</dbReference>
<comment type="subcellular location">
    <subcellularLocation>
        <location evidence="1">Nucleus</location>
    </subcellularLocation>
</comment>
<sequence length="503" mass="56140">MSGAPRKRKVLSLELKAKMIKEVADGEKKKKVAERYEISLSTLSTILSSKDSIMRAVTDSGLSTARKRLKAATYGDVEKAVFTWFMEMRAKNMPLSGAILHQKALDFACILGCNEFKASSGWLQRFKECHSIVGKAISGESAEANAIGATDWLRDRVPGILARYNIADVYNADETLFYRLLPKRTLAFKNERCHGGKQSKQRLTVLLCVNMDGSDKRKPLVIGVSGRPRCFKGRTMPVKYVSNSKAWMTRALFSDWLKELDEEMGQQKRKICLLLDNCSAHHVDVELSNVELEFFPASCTSLIQPLDQGVINSVKCAYRKRMIQRILLNMHHKRDTKIDVFTAIEMLSGSWQSTNKEIVVNCFKKAGIKAMCDSSDAERNDEASDGEAPAPSEVADAWQQLCEEGGVPEDVSLKDFICSDEYAVTNEELDDNAIIDSVQEKTVAEDDAHIDPDTDESVKVPTATEVLNAIDILRTYAGSQEHEHALLAIATYERHITPTLMSK</sequence>